<evidence type="ECO:0000256" key="5">
    <source>
        <dbReference type="ARBA" id="ARBA00025050"/>
    </source>
</evidence>
<evidence type="ECO:0000256" key="6">
    <source>
        <dbReference type="HAMAP-Rule" id="MF_00040"/>
    </source>
</evidence>
<dbReference type="Gene3D" id="1.10.132.20">
    <property type="entry name" value="Ribosome-recycling factor"/>
    <property type="match status" value="1"/>
</dbReference>
<keyword evidence="7" id="KW-0175">Coiled coil</keyword>
<dbReference type="Gene3D" id="3.30.1360.40">
    <property type="match status" value="1"/>
</dbReference>
<gene>
    <name evidence="6" type="primary">frr</name>
    <name evidence="9" type="ORF">ABR69_11550</name>
</gene>
<dbReference type="Proteomes" id="UP000051934">
    <property type="component" value="Unassembled WGS sequence"/>
</dbReference>
<feature type="coiled-coil region" evidence="7">
    <location>
        <begin position="114"/>
        <end position="166"/>
    </location>
</feature>
<comment type="caution">
    <text evidence="9">The sequence shown here is derived from an EMBL/GenBank/DDBJ whole genome shotgun (WGS) entry which is preliminary data.</text>
</comment>
<dbReference type="PANTHER" id="PTHR20982">
    <property type="entry name" value="RIBOSOME RECYCLING FACTOR"/>
    <property type="match status" value="1"/>
</dbReference>
<comment type="similarity">
    <text evidence="2 6">Belongs to the RRF family.</text>
</comment>
<dbReference type="InterPro" id="IPR023584">
    <property type="entry name" value="Ribosome_recyc_fac_dom"/>
</dbReference>
<evidence type="ECO:0000256" key="3">
    <source>
        <dbReference type="ARBA" id="ARBA00022490"/>
    </source>
</evidence>
<feature type="domain" description="Ribosome recycling factor" evidence="8">
    <location>
        <begin position="21"/>
        <end position="183"/>
    </location>
</feature>
<proteinExistence type="inferred from homology"/>
<dbReference type="CDD" id="cd00520">
    <property type="entry name" value="RRF"/>
    <property type="match status" value="1"/>
</dbReference>
<evidence type="ECO:0000256" key="7">
    <source>
        <dbReference type="SAM" id="Coils"/>
    </source>
</evidence>
<dbReference type="PANTHER" id="PTHR20982:SF3">
    <property type="entry name" value="MITOCHONDRIAL RIBOSOME RECYCLING FACTOR PSEUDO 1"/>
    <property type="match status" value="1"/>
</dbReference>
<dbReference type="GO" id="GO:0002184">
    <property type="term" value="P:cytoplasmic translational termination"/>
    <property type="evidence" value="ECO:0007669"/>
    <property type="project" value="TreeGrafter"/>
</dbReference>
<keyword evidence="3 6" id="KW-0963">Cytoplasm</keyword>
<evidence type="ECO:0000256" key="1">
    <source>
        <dbReference type="ARBA" id="ARBA00004496"/>
    </source>
</evidence>
<dbReference type="HAMAP" id="MF_00040">
    <property type="entry name" value="RRF"/>
    <property type="match status" value="1"/>
</dbReference>
<sequence length="185" mass="20859">MIDEITADAEERMQKSLAALDEAFKRIRTGRAHPSILDSVMVSYYGSDTPLNQLANVNVEEGRTLIVSPWEKPIIADIERAIMKSDLGLNPSNNGDTIRVPMPALTEETRREYTKQAKSEAENARIAVRNIRRDANSDFKDLEKEKEISEDEQRRAEDLVQKLTDKTIAAIEAAYQVKEADLLSI</sequence>
<protein>
    <recommendedName>
        <fullName evidence="6">Ribosome-recycling factor</fullName>
        <shortName evidence="6">RRF</shortName>
    </recommendedName>
    <alternativeName>
        <fullName evidence="6">Ribosome-releasing factor</fullName>
    </alternativeName>
</protein>
<keyword evidence="4 6" id="KW-0648">Protein biosynthesis</keyword>
<dbReference type="AlphaFoldDB" id="A0A0R2S862"/>
<reference evidence="9 10" key="1">
    <citation type="submission" date="2015-10" db="EMBL/GenBank/DDBJ databases">
        <title>Metagenome-Assembled Genomes uncover a global brackish microbiome.</title>
        <authorList>
            <person name="Hugerth L.W."/>
            <person name="Larsson J."/>
            <person name="Alneberg J."/>
            <person name="Lindh M.V."/>
            <person name="Legrand C."/>
            <person name="Pinhassi J."/>
            <person name="Andersson A.F."/>
        </authorList>
    </citation>
    <scope>NUCLEOTIDE SEQUENCE [LARGE SCALE GENOMIC DNA]</scope>
    <source>
        <strain evidence="9">BACL4 MAG-120507-bin80</strain>
    </source>
</reference>
<dbReference type="FunFam" id="1.10.132.20:FF:000001">
    <property type="entry name" value="Ribosome-recycling factor"/>
    <property type="match status" value="1"/>
</dbReference>
<evidence type="ECO:0000313" key="9">
    <source>
        <dbReference type="EMBL" id="KRO71077.1"/>
    </source>
</evidence>
<dbReference type="NCBIfam" id="TIGR00496">
    <property type="entry name" value="frr"/>
    <property type="match status" value="1"/>
</dbReference>
<dbReference type="GO" id="GO:0005829">
    <property type="term" value="C:cytosol"/>
    <property type="evidence" value="ECO:0007669"/>
    <property type="project" value="GOC"/>
</dbReference>
<dbReference type="EMBL" id="LIBB01000244">
    <property type="protein sequence ID" value="KRO71077.1"/>
    <property type="molecule type" value="Genomic_DNA"/>
</dbReference>
<organism evidence="9 10">
    <name type="scientific">OM182 bacterium BACL3 MAG-120507-bin80</name>
    <dbReference type="NCBI Taxonomy" id="1655577"/>
    <lineage>
        <taxon>Bacteria</taxon>
        <taxon>Pseudomonadati</taxon>
        <taxon>Pseudomonadota</taxon>
        <taxon>Gammaproteobacteria</taxon>
        <taxon>OMG group</taxon>
        <taxon>OM182 clade</taxon>
    </lineage>
</organism>
<accession>A0A0R2S862</accession>
<name>A0A0R2S862_9GAMM</name>
<evidence type="ECO:0000313" key="10">
    <source>
        <dbReference type="Proteomes" id="UP000051934"/>
    </source>
</evidence>
<dbReference type="InterPro" id="IPR002661">
    <property type="entry name" value="Ribosome_recyc_fac"/>
</dbReference>
<dbReference type="FunFam" id="3.30.1360.40:FF:000001">
    <property type="entry name" value="Ribosome-recycling factor"/>
    <property type="match status" value="1"/>
</dbReference>
<comment type="function">
    <text evidence="5 6">Responsible for the release of ribosomes from messenger RNA at the termination of protein biosynthesis. May increase the efficiency of translation by recycling ribosomes from one round of translation to another.</text>
</comment>
<dbReference type="SUPFAM" id="SSF55194">
    <property type="entry name" value="Ribosome recycling factor, RRF"/>
    <property type="match status" value="1"/>
</dbReference>
<dbReference type="GO" id="GO:0043023">
    <property type="term" value="F:ribosomal large subunit binding"/>
    <property type="evidence" value="ECO:0007669"/>
    <property type="project" value="TreeGrafter"/>
</dbReference>
<evidence type="ECO:0000259" key="8">
    <source>
        <dbReference type="Pfam" id="PF01765"/>
    </source>
</evidence>
<dbReference type="InterPro" id="IPR036191">
    <property type="entry name" value="RRF_sf"/>
</dbReference>
<comment type="subcellular location">
    <subcellularLocation>
        <location evidence="1 6">Cytoplasm</location>
    </subcellularLocation>
</comment>
<evidence type="ECO:0000256" key="2">
    <source>
        <dbReference type="ARBA" id="ARBA00005912"/>
    </source>
</evidence>
<evidence type="ECO:0000256" key="4">
    <source>
        <dbReference type="ARBA" id="ARBA00022917"/>
    </source>
</evidence>
<dbReference type="Pfam" id="PF01765">
    <property type="entry name" value="RRF"/>
    <property type="match status" value="1"/>
</dbReference>